<dbReference type="NCBIfam" id="NF040772">
    <property type="entry name" value="double_cubane"/>
    <property type="match status" value="1"/>
</dbReference>
<dbReference type="Proteomes" id="UP000199608">
    <property type="component" value="Unassembled WGS sequence"/>
</dbReference>
<keyword evidence="3" id="KW-1185">Reference proteome</keyword>
<dbReference type="RefSeq" id="WP_092235888.1">
    <property type="nucleotide sequence ID" value="NZ_FNLL01000009.1"/>
</dbReference>
<dbReference type="InterPro" id="IPR047678">
    <property type="entry name" value="YjiM-like"/>
</dbReference>
<dbReference type="PANTHER" id="PTHR30548:SF6">
    <property type="entry name" value="DEHYDRATASE SUBUNIT YJIM-RELATED"/>
    <property type="match status" value="1"/>
</dbReference>
<dbReference type="Gene3D" id="1.20.1270.370">
    <property type="match status" value="1"/>
</dbReference>
<evidence type="ECO:0000313" key="3">
    <source>
        <dbReference type="Proteomes" id="UP000199608"/>
    </source>
</evidence>
<comment type="similarity">
    <text evidence="1">Belongs to the FldB/FldC dehydratase alpha/beta subunit family.</text>
</comment>
<accession>A0A1H2IR13</accession>
<name>A0A1H2IR13_9BACT</name>
<reference evidence="3" key="1">
    <citation type="submission" date="2016-10" db="EMBL/GenBank/DDBJ databases">
        <authorList>
            <person name="Varghese N."/>
            <person name="Submissions S."/>
        </authorList>
    </citation>
    <scope>NUCLEOTIDE SEQUENCE [LARGE SCALE GENOMIC DNA]</scope>
    <source>
        <strain evidence="3">DSM 3384</strain>
    </source>
</reference>
<dbReference type="Pfam" id="PF06050">
    <property type="entry name" value="HGD-D"/>
    <property type="match status" value="1"/>
</dbReference>
<dbReference type="Gene3D" id="3.40.50.11900">
    <property type="match status" value="1"/>
</dbReference>
<dbReference type="InterPro" id="IPR010327">
    <property type="entry name" value="FldB/FldC_alpha/beta"/>
</dbReference>
<dbReference type="EMBL" id="FNLL01000009">
    <property type="protein sequence ID" value="SDU46594.1"/>
    <property type="molecule type" value="Genomic_DNA"/>
</dbReference>
<organism evidence="2 3">
    <name type="scientific">Desulfobacula phenolica</name>
    <dbReference type="NCBI Taxonomy" id="90732"/>
    <lineage>
        <taxon>Bacteria</taxon>
        <taxon>Pseudomonadati</taxon>
        <taxon>Thermodesulfobacteriota</taxon>
        <taxon>Desulfobacteria</taxon>
        <taxon>Desulfobacterales</taxon>
        <taxon>Desulfobacteraceae</taxon>
        <taxon>Desulfobacula</taxon>
    </lineage>
</organism>
<dbReference type="Gene3D" id="3.40.50.11890">
    <property type="match status" value="1"/>
</dbReference>
<gene>
    <name evidence="2" type="ORF">SAMN04487931_109106</name>
</gene>
<dbReference type="AlphaFoldDB" id="A0A1H2IR13"/>
<evidence type="ECO:0000256" key="1">
    <source>
        <dbReference type="ARBA" id="ARBA00005806"/>
    </source>
</evidence>
<proteinExistence type="inferred from homology"/>
<sequence>MELSVTQTIQDLRTDLAMELEMAKDEGKKVVGCLCSYTPIELILAAGAIPVGLCGSTQTPILAAEEVLSPDQCPKVKATYGRAISGTCPLFPLADCIISETTCDGRKKMYELLAREVPLLVMDLPQKPDEQEALTHWIAEVDKAKSFLEHQLDVVITSENLRDAIQRGNRRRHSLTRLFMAMGSTPPPVTGVEFMEIMSKIGHYVDYDKHINLLSQLLQTLENTVTDKISQVSTKRHRILWTGLGNSLGCSKVLELVEESGGVVVCQEGCGGITRTEDLIDETKDPLHAIAERYLRVTCACMTPNAQRFKDLKRLIQEFKIDGVIDLAWQFCQPFEIESYRVGELVKKEMGLPFLHIVTDFSQSDVEQLRVRIEGFIEQISENKKYARH</sequence>
<dbReference type="PANTHER" id="PTHR30548">
    <property type="entry name" value="2-HYDROXYGLUTARYL-COA DEHYDRATASE, D-COMPONENT-RELATED"/>
    <property type="match status" value="1"/>
</dbReference>
<evidence type="ECO:0000313" key="2">
    <source>
        <dbReference type="EMBL" id="SDU46594.1"/>
    </source>
</evidence>
<protein>
    <submittedName>
        <fullName evidence="2">Benzoyl-CoA reductase/2-hydroxyglutaryl-CoA dehydratase subunit, BcrC/BadD/HgdB</fullName>
    </submittedName>
</protein>